<dbReference type="Gene3D" id="3.30.160.60">
    <property type="entry name" value="Classic Zinc Finger"/>
    <property type="match status" value="2"/>
</dbReference>
<keyword evidence="7" id="KW-0539">Nucleus</keyword>
<feature type="domain" description="C2H2-type" evidence="9">
    <location>
        <begin position="50"/>
        <end position="77"/>
    </location>
</feature>
<dbReference type="InterPro" id="IPR013087">
    <property type="entry name" value="Znf_C2H2_type"/>
</dbReference>
<evidence type="ECO:0000313" key="11">
    <source>
        <dbReference type="EMBL" id="KAK4874675.1"/>
    </source>
</evidence>
<dbReference type="GO" id="GO:0005634">
    <property type="term" value="C:nucleus"/>
    <property type="evidence" value="ECO:0007669"/>
    <property type="project" value="UniProtKB-SubCell"/>
</dbReference>
<sequence length="381" mass="42609">MFPFANVLNHHVRLNVYNECTNSNSPEVFVEENRGEIKLETIEPIPGKSQSCNICGRVLSSASSYYVHMKVHSESKPFQCPLCETAFCRKPYLEAHMRTHTGEKPFKYKIIVASDIKINSSVMAAFRFGLVLLFALLYIQNALAIKGSTMSRKGDFPFQADLIVNFPSSGTLYRTGSLFSPNYILTTASNVLGSSKITIVMGVYNVEDKQDPNRRTYTGISYKTHEKYNQQTGANNIAVVKLNQSSEINDHIKVVPIPRFSYVCLPLVGKTVRVSGWGDVTAQTPIEFQVLRYADIKIKSFKECKSSFSKTTYKQLCGTNPTKYFEESDIGAPLILGKTLVGIAAETSYINGVAKSPQLYTRLDAHLEWIETNSDITILEN</sequence>
<evidence type="ECO:0000256" key="1">
    <source>
        <dbReference type="ARBA" id="ARBA00004123"/>
    </source>
</evidence>
<dbReference type="InterPro" id="IPR051333">
    <property type="entry name" value="CLIP_Serine_Protease"/>
</dbReference>
<keyword evidence="4 8" id="KW-0863">Zinc-finger</keyword>
<dbReference type="InterPro" id="IPR009003">
    <property type="entry name" value="Peptidase_S1_PA"/>
</dbReference>
<keyword evidence="2" id="KW-0479">Metal-binding</keyword>
<dbReference type="Proteomes" id="UP001353858">
    <property type="component" value="Unassembled WGS sequence"/>
</dbReference>
<evidence type="ECO:0000256" key="8">
    <source>
        <dbReference type="PROSITE-ProRule" id="PRU00042"/>
    </source>
</evidence>
<keyword evidence="6" id="KW-0238">DNA-binding</keyword>
<evidence type="ECO:0000256" key="2">
    <source>
        <dbReference type="ARBA" id="ARBA00022723"/>
    </source>
</evidence>
<dbReference type="Gene3D" id="2.40.10.10">
    <property type="entry name" value="Trypsin-like serine proteases"/>
    <property type="match status" value="1"/>
</dbReference>
<evidence type="ECO:0000313" key="12">
    <source>
        <dbReference type="Proteomes" id="UP001353858"/>
    </source>
</evidence>
<evidence type="ECO:0000256" key="6">
    <source>
        <dbReference type="ARBA" id="ARBA00023125"/>
    </source>
</evidence>
<comment type="subcellular location">
    <subcellularLocation>
        <location evidence="1">Nucleus</location>
    </subcellularLocation>
</comment>
<comment type="caution">
    <text evidence="11">The sequence shown here is derived from an EMBL/GenBank/DDBJ whole genome shotgun (WGS) entry which is preliminary data.</text>
</comment>
<name>A0AAN7NWZ6_9COLE</name>
<dbReference type="SMART" id="SM00355">
    <property type="entry name" value="ZnF_C2H2"/>
    <property type="match status" value="2"/>
</dbReference>
<evidence type="ECO:0000256" key="5">
    <source>
        <dbReference type="ARBA" id="ARBA00022833"/>
    </source>
</evidence>
<evidence type="ECO:0000256" key="7">
    <source>
        <dbReference type="ARBA" id="ARBA00023242"/>
    </source>
</evidence>
<dbReference type="SMART" id="SM00020">
    <property type="entry name" value="Tryp_SPc"/>
    <property type="match status" value="1"/>
</dbReference>
<dbReference type="GO" id="GO:0004252">
    <property type="term" value="F:serine-type endopeptidase activity"/>
    <property type="evidence" value="ECO:0007669"/>
    <property type="project" value="InterPro"/>
</dbReference>
<gene>
    <name evidence="11" type="ORF">RN001_014035</name>
</gene>
<proteinExistence type="predicted"/>
<accession>A0AAN7NWZ6</accession>
<feature type="domain" description="C2H2-type" evidence="9">
    <location>
        <begin position="78"/>
        <end position="105"/>
    </location>
</feature>
<dbReference type="InterPro" id="IPR043504">
    <property type="entry name" value="Peptidase_S1_PA_chymotrypsin"/>
</dbReference>
<feature type="domain" description="Peptidase S1" evidence="10">
    <location>
        <begin position="145"/>
        <end position="375"/>
    </location>
</feature>
<dbReference type="GO" id="GO:0003677">
    <property type="term" value="F:DNA binding"/>
    <property type="evidence" value="ECO:0007669"/>
    <property type="project" value="UniProtKB-KW"/>
</dbReference>
<keyword evidence="12" id="KW-1185">Reference proteome</keyword>
<dbReference type="InterPro" id="IPR001254">
    <property type="entry name" value="Trypsin_dom"/>
</dbReference>
<evidence type="ECO:0000259" key="9">
    <source>
        <dbReference type="PROSITE" id="PS50157"/>
    </source>
</evidence>
<dbReference type="PROSITE" id="PS50157">
    <property type="entry name" value="ZINC_FINGER_C2H2_2"/>
    <property type="match status" value="2"/>
</dbReference>
<keyword evidence="3" id="KW-0677">Repeat</keyword>
<dbReference type="SUPFAM" id="SSF50494">
    <property type="entry name" value="Trypsin-like serine proteases"/>
    <property type="match status" value="1"/>
</dbReference>
<reference evidence="12" key="1">
    <citation type="submission" date="2023-01" db="EMBL/GenBank/DDBJ databases">
        <title>Key to firefly adult light organ development and bioluminescence: homeobox transcription factors regulate luciferase expression and transportation to peroxisome.</title>
        <authorList>
            <person name="Fu X."/>
        </authorList>
    </citation>
    <scope>NUCLEOTIDE SEQUENCE [LARGE SCALE GENOMIC DNA]</scope>
</reference>
<dbReference type="PROSITE" id="PS00028">
    <property type="entry name" value="ZINC_FINGER_C2H2_1"/>
    <property type="match status" value="2"/>
</dbReference>
<dbReference type="PROSITE" id="PS50240">
    <property type="entry name" value="TRYPSIN_DOM"/>
    <property type="match status" value="1"/>
</dbReference>
<dbReference type="EMBL" id="JARPUR010000006">
    <property type="protein sequence ID" value="KAK4874675.1"/>
    <property type="molecule type" value="Genomic_DNA"/>
</dbReference>
<evidence type="ECO:0000256" key="4">
    <source>
        <dbReference type="ARBA" id="ARBA00022771"/>
    </source>
</evidence>
<organism evidence="11 12">
    <name type="scientific">Aquatica leii</name>
    <dbReference type="NCBI Taxonomy" id="1421715"/>
    <lineage>
        <taxon>Eukaryota</taxon>
        <taxon>Metazoa</taxon>
        <taxon>Ecdysozoa</taxon>
        <taxon>Arthropoda</taxon>
        <taxon>Hexapoda</taxon>
        <taxon>Insecta</taxon>
        <taxon>Pterygota</taxon>
        <taxon>Neoptera</taxon>
        <taxon>Endopterygota</taxon>
        <taxon>Coleoptera</taxon>
        <taxon>Polyphaga</taxon>
        <taxon>Elateriformia</taxon>
        <taxon>Elateroidea</taxon>
        <taxon>Lampyridae</taxon>
        <taxon>Luciolinae</taxon>
        <taxon>Aquatica</taxon>
    </lineage>
</organism>
<dbReference type="PANTHER" id="PTHR24260">
    <property type="match status" value="1"/>
</dbReference>
<dbReference type="Pfam" id="PF00089">
    <property type="entry name" value="Trypsin"/>
    <property type="match status" value="1"/>
</dbReference>
<dbReference type="PANTHER" id="PTHR24260:SF148">
    <property type="entry name" value="IP09309P-RELATED"/>
    <property type="match status" value="1"/>
</dbReference>
<dbReference type="Pfam" id="PF00096">
    <property type="entry name" value="zf-C2H2"/>
    <property type="match status" value="2"/>
</dbReference>
<evidence type="ECO:0000259" key="10">
    <source>
        <dbReference type="PROSITE" id="PS50240"/>
    </source>
</evidence>
<protein>
    <recommendedName>
        <fullName evidence="13">Peptidase S1 domain-containing protein</fullName>
    </recommendedName>
</protein>
<dbReference type="GO" id="GO:0008270">
    <property type="term" value="F:zinc ion binding"/>
    <property type="evidence" value="ECO:0007669"/>
    <property type="project" value="UniProtKB-KW"/>
</dbReference>
<dbReference type="GO" id="GO:0006508">
    <property type="term" value="P:proteolysis"/>
    <property type="evidence" value="ECO:0007669"/>
    <property type="project" value="InterPro"/>
</dbReference>
<dbReference type="FunFam" id="3.30.160.60:FF:000045">
    <property type="entry name" value="ZFP69 zinc finger protein B"/>
    <property type="match status" value="1"/>
</dbReference>
<dbReference type="AlphaFoldDB" id="A0AAN7NWZ6"/>
<evidence type="ECO:0000256" key="3">
    <source>
        <dbReference type="ARBA" id="ARBA00022737"/>
    </source>
</evidence>
<keyword evidence="5" id="KW-0862">Zinc</keyword>
<dbReference type="InterPro" id="IPR036236">
    <property type="entry name" value="Znf_C2H2_sf"/>
</dbReference>
<dbReference type="SUPFAM" id="SSF57667">
    <property type="entry name" value="beta-beta-alpha zinc fingers"/>
    <property type="match status" value="1"/>
</dbReference>
<evidence type="ECO:0008006" key="13">
    <source>
        <dbReference type="Google" id="ProtNLM"/>
    </source>
</evidence>